<dbReference type="Gene3D" id="3.30.1370.10">
    <property type="entry name" value="K Homology domain, type 1"/>
    <property type="match status" value="1"/>
</dbReference>
<keyword evidence="5" id="KW-1185">Reference proteome</keyword>
<comment type="caution">
    <text evidence="4">The sequence shown here is derived from an EMBL/GenBank/DDBJ whole genome shotgun (WGS) entry which is preliminary data.</text>
</comment>
<dbReference type="GO" id="GO:0005737">
    <property type="term" value="C:cytoplasm"/>
    <property type="evidence" value="ECO:0007669"/>
    <property type="project" value="TreeGrafter"/>
</dbReference>
<sequence length="184" mass="19738">MVVELAGGGRSYGDGGGSGGGGGLAGVLNYRLANCSSTMASSIKDLSLGQHIFEGNAASRLPQTFENFSIGPGTMPELKDERPGHPHIKVAGRPDDVRTAKEKIMEILDTRQNNIVTMKMDVSYTDHSHIIGKGGLTIKRVMEETGCHIHFPDSNRSNHQEKSNQVSIAGEIDGIERARARVRG</sequence>
<gene>
    <name evidence="4" type="ORF">HZH68_011947</name>
</gene>
<dbReference type="Pfam" id="PF00013">
    <property type="entry name" value="KH_1"/>
    <property type="match status" value="1"/>
</dbReference>
<evidence type="ECO:0000256" key="2">
    <source>
        <dbReference type="PROSITE-ProRule" id="PRU00117"/>
    </source>
</evidence>
<dbReference type="EMBL" id="JACSDZ010000012">
    <property type="protein sequence ID" value="KAF7390090.1"/>
    <property type="molecule type" value="Genomic_DNA"/>
</dbReference>
<dbReference type="Proteomes" id="UP000617340">
    <property type="component" value="Unassembled WGS sequence"/>
</dbReference>
<dbReference type="CDD" id="cd22421">
    <property type="entry name" value="KH-I_BICC1_rpt2"/>
    <property type="match status" value="1"/>
</dbReference>
<dbReference type="GO" id="GO:0010468">
    <property type="term" value="P:regulation of gene expression"/>
    <property type="evidence" value="ECO:0007669"/>
    <property type="project" value="UniProtKB-ARBA"/>
</dbReference>
<evidence type="ECO:0000313" key="4">
    <source>
        <dbReference type="EMBL" id="KAF7390090.1"/>
    </source>
</evidence>
<proteinExistence type="predicted"/>
<keyword evidence="1" id="KW-0677">Repeat</keyword>
<protein>
    <recommendedName>
        <fullName evidence="3">K Homology domain-containing protein</fullName>
    </recommendedName>
</protein>
<dbReference type="PANTHER" id="PTHR10627:SF69">
    <property type="entry name" value="PROTEIN BICAUDAL C"/>
    <property type="match status" value="1"/>
</dbReference>
<accession>A0A834MYK7</accession>
<dbReference type="InterPro" id="IPR047554">
    <property type="entry name" value="BICC1_KH-I_rpt2"/>
</dbReference>
<dbReference type="PANTHER" id="PTHR10627">
    <property type="entry name" value="SCP160"/>
    <property type="match status" value="1"/>
</dbReference>
<dbReference type="InterPro" id="IPR004087">
    <property type="entry name" value="KH_dom"/>
</dbReference>
<feature type="domain" description="K Homology" evidence="3">
    <location>
        <begin position="114"/>
        <end position="184"/>
    </location>
</feature>
<dbReference type="InterPro" id="IPR004088">
    <property type="entry name" value="KH_dom_type_1"/>
</dbReference>
<dbReference type="AlphaFoldDB" id="A0A834MYK7"/>
<organism evidence="4 5">
    <name type="scientific">Vespula germanica</name>
    <name type="common">German yellow jacket</name>
    <name type="synonym">Paravespula germanica</name>
    <dbReference type="NCBI Taxonomy" id="30212"/>
    <lineage>
        <taxon>Eukaryota</taxon>
        <taxon>Metazoa</taxon>
        <taxon>Ecdysozoa</taxon>
        <taxon>Arthropoda</taxon>
        <taxon>Hexapoda</taxon>
        <taxon>Insecta</taxon>
        <taxon>Pterygota</taxon>
        <taxon>Neoptera</taxon>
        <taxon>Endopterygota</taxon>
        <taxon>Hymenoptera</taxon>
        <taxon>Apocrita</taxon>
        <taxon>Aculeata</taxon>
        <taxon>Vespoidea</taxon>
        <taxon>Vespidae</taxon>
        <taxon>Vespinae</taxon>
        <taxon>Vespula</taxon>
    </lineage>
</organism>
<dbReference type="InterPro" id="IPR036612">
    <property type="entry name" value="KH_dom_type_1_sf"/>
</dbReference>
<dbReference type="SUPFAM" id="SSF54791">
    <property type="entry name" value="Eukaryotic type KH-domain (KH-domain type I)"/>
    <property type="match status" value="1"/>
</dbReference>
<reference evidence="4" key="1">
    <citation type="journal article" date="2020" name="G3 (Bethesda)">
        <title>High-Quality Assemblies for Three Invasive Social Wasps from the &lt;i&gt;Vespula&lt;/i&gt; Genus.</title>
        <authorList>
            <person name="Harrop T.W.R."/>
            <person name="Guhlin J."/>
            <person name="McLaughlin G.M."/>
            <person name="Permina E."/>
            <person name="Stockwell P."/>
            <person name="Gilligan J."/>
            <person name="Le Lec M.F."/>
            <person name="Gruber M.A.M."/>
            <person name="Quinn O."/>
            <person name="Lovegrove M."/>
            <person name="Duncan E.J."/>
            <person name="Remnant E.J."/>
            <person name="Van Eeckhoven J."/>
            <person name="Graham B."/>
            <person name="Knapp R.A."/>
            <person name="Langford K.W."/>
            <person name="Kronenberg Z."/>
            <person name="Press M.O."/>
            <person name="Eacker S.M."/>
            <person name="Wilson-Rankin E.E."/>
            <person name="Purcell J."/>
            <person name="Lester P.J."/>
            <person name="Dearden P.K."/>
        </authorList>
    </citation>
    <scope>NUCLEOTIDE SEQUENCE</scope>
    <source>
        <strain evidence="4">Linc-1</strain>
    </source>
</reference>
<dbReference type="SMART" id="SM00322">
    <property type="entry name" value="KH"/>
    <property type="match status" value="1"/>
</dbReference>
<dbReference type="PROSITE" id="PS50084">
    <property type="entry name" value="KH_TYPE_1"/>
    <property type="match status" value="1"/>
</dbReference>
<keyword evidence="2" id="KW-0694">RNA-binding</keyword>
<evidence type="ECO:0000313" key="5">
    <source>
        <dbReference type="Proteomes" id="UP000617340"/>
    </source>
</evidence>
<name>A0A834MYK7_VESGE</name>
<dbReference type="GO" id="GO:0003723">
    <property type="term" value="F:RNA binding"/>
    <property type="evidence" value="ECO:0007669"/>
    <property type="project" value="UniProtKB-UniRule"/>
</dbReference>
<evidence type="ECO:0000256" key="1">
    <source>
        <dbReference type="ARBA" id="ARBA00022737"/>
    </source>
</evidence>
<evidence type="ECO:0000259" key="3">
    <source>
        <dbReference type="SMART" id="SM00322"/>
    </source>
</evidence>